<dbReference type="GO" id="GO:0050661">
    <property type="term" value="F:NADP binding"/>
    <property type="evidence" value="ECO:0007669"/>
    <property type="project" value="InterPro"/>
</dbReference>
<feature type="binding site" evidence="8">
    <location>
        <position position="242"/>
    </location>
    <ligand>
        <name>NADP(+)</name>
        <dbReference type="ChEBI" id="CHEBI:58349"/>
    </ligand>
</feature>
<comment type="caution">
    <text evidence="8">Lacks conserved residue(s) required for the propagation of feature annotation.</text>
</comment>
<keyword evidence="13" id="KW-1185">Reference proteome</keyword>
<evidence type="ECO:0000256" key="4">
    <source>
        <dbReference type="ARBA" id="ARBA00022857"/>
    </source>
</evidence>
<keyword evidence="3 8" id="KW-0028">Amino-acid biosynthesis</keyword>
<dbReference type="GO" id="GO:0004764">
    <property type="term" value="F:shikimate 3-dehydrogenase (NADP+) activity"/>
    <property type="evidence" value="ECO:0007669"/>
    <property type="project" value="UniProtKB-UniRule"/>
</dbReference>
<dbReference type="AlphaFoldDB" id="A0A6M7UAY7"/>
<reference evidence="12 13" key="1">
    <citation type="submission" date="2018-10" db="EMBL/GenBank/DDBJ databases">
        <authorList>
            <person name="Perry B.J."/>
            <person name="Sullivan J.T."/>
            <person name="Murphy R.J.T."/>
            <person name="Ramsay J.P."/>
            <person name="Ronson C.W."/>
        </authorList>
    </citation>
    <scope>NUCLEOTIDE SEQUENCE [LARGE SCALE GENOMIC DNA]</scope>
    <source>
        <strain evidence="12 13">NZP2014</strain>
    </source>
</reference>
<feature type="binding site" evidence="8">
    <location>
        <position position="90"/>
    </location>
    <ligand>
        <name>shikimate</name>
        <dbReference type="ChEBI" id="CHEBI:36208"/>
    </ligand>
</feature>
<dbReference type="GO" id="GO:0005829">
    <property type="term" value="C:cytosol"/>
    <property type="evidence" value="ECO:0007669"/>
    <property type="project" value="TreeGrafter"/>
</dbReference>
<dbReference type="Pfam" id="PF18317">
    <property type="entry name" value="SDH_C"/>
    <property type="match status" value="1"/>
</dbReference>
<feature type="binding site" evidence="8">
    <location>
        <begin position="18"/>
        <end position="20"/>
    </location>
    <ligand>
        <name>shikimate</name>
        <dbReference type="ChEBI" id="CHEBI:36208"/>
    </ligand>
</feature>
<gene>
    <name evidence="8" type="primary">aroE</name>
    <name evidence="12" type="ORF">EB233_04360</name>
</gene>
<feature type="binding site" evidence="8">
    <location>
        <begin position="154"/>
        <end position="159"/>
    </location>
    <ligand>
        <name>NADP(+)</name>
        <dbReference type="ChEBI" id="CHEBI:58349"/>
    </ligand>
</feature>
<dbReference type="InterPro" id="IPR006151">
    <property type="entry name" value="Shikm_DH/Glu-tRNA_Rdtase"/>
</dbReference>
<comment type="subunit">
    <text evidence="8">Homodimer.</text>
</comment>
<keyword evidence="6 8" id="KW-0057">Aromatic amino acid biosynthesis</keyword>
<evidence type="ECO:0000259" key="10">
    <source>
        <dbReference type="Pfam" id="PF08501"/>
    </source>
</evidence>
<accession>A0A6M7UAY7</accession>
<dbReference type="Pfam" id="PF01488">
    <property type="entry name" value="Shikimate_DH"/>
    <property type="match status" value="1"/>
</dbReference>
<dbReference type="Proteomes" id="UP000503339">
    <property type="component" value="Chromosome"/>
</dbReference>
<evidence type="ECO:0000256" key="6">
    <source>
        <dbReference type="ARBA" id="ARBA00023141"/>
    </source>
</evidence>
<evidence type="ECO:0000313" key="12">
    <source>
        <dbReference type="EMBL" id="QKC74869.1"/>
    </source>
</evidence>
<dbReference type="InterPro" id="IPR036291">
    <property type="entry name" value="NAD(P)-bd_dom_sf"/>
</dbReference>
<feature type="active site" description="Proton acceptor" evidence="8">
    <location>
        <position position="69"/>
    </location>
</feature>
<evidence type="ECO:0000256" key="5">
    <source>
        <dbReference type="ARBA" id="ARBA00023002"/>
    </source>
</evidence>
<dbReference type="GO" id="GO:0009073">
    <property type="term" value="P:aromatic amino acid family biosynthetic process"/>
    <property type="evidence" value="ECO:0007669"/>
    <property type="project" value="UniProtKB-KW"/>
</dbReference>
<dbReference type="CDD" id="cd01065">
    <property type="entry name" value="NAD_bind_Shikimate_DH"/>
    <property type="match status" value="1"/>
</dbReference>
<evidence type="ECO:0000313" key="13">
    <source>
        <dbReference type="Proteomes" id="UP000503339"/>
    </source>
</evidence>
<dbReference type="GO" id="GO:0008652">
    <property type="term" value="P:amino acid biosynthetic process"/>
    <property type="evidence" value="ECO:0007669"/>
    <property type="project" value="UniProtKB-KW"/>
</dbReference>
<dbReference type="PANTHER" id="PTHR21089:SF1">
    <property type="entry name" value="BIFUNCTIONAL 3-DEHYDROQUINATE DEHYDRATASE_SHIKIMATE DEHYDROGENASE, CHLOROPLASTIC"/>
    <property type="match status" value="1"/>
</dbReference>
<feature type="binding site" evidence="8">
    <location>
        <position position="221"/>
    </location>
    <ligand>
        <name>shikimate</name>
        <dbReference type="ChEBI" id="CHEBI:36208"/>
    </ligand>
</feature>
<dbReference type="HAMAP" id="MF_00222">
    <property type="entry name" value="Shikimate_DH_AroE"/>
    <property type="match status" value="1"/>
</dbReference>
<feature type="domain" description="Quinate/shikimate 5-dehydrogenase/glutamyl-tRNA reductase" evidence="9">
    <location>
        <begin position="126"/>
        <end position="194"/>
    </location>
</feature>
<feature type="domain" description="SDH C-terminal" evidence="11">
    <location>
        <begin position="242"/>
        <end position="264"/>
    </location>
</feature>
<dbReference type="Pfam" id="PF08501">
    <property type="entry name" value="Shikimate_dh_N"/>
    <property type="match status" value="1"/>
</dbReference>
<dbReference type="InterPro" id="IPR046346">
    <property type="entry name" value="Aminoacid_DH-like_N_sf"/>
</dbReference>
<evidence type="ECO:0000256" key="1">
    <source>
        <dbReference type="ARBA" id="ARBA00004871"/>
    </source>
</evidence>
<dbReference type="SUPFAM" id="SSF53223">
    <property type="entry name" value="Aminoacid dehydrogenase-like, N-terminal domain"/>
    <property type="match status" value="1"/>
</dbReference>
<evidence type="ECO:0000259" key="9">
    <source>
        <dbReference type="Pfam" id="PF01488"/>
    </source>
</evidence>
<dbReference type="GO" id="GO:0009423">
    <property type="term" value="P:chorismate biosynthetic process"/>
    <property type="evidence" value="ECO:0007669"/>
    <property type="project" value="UniProtKB-UniRule"/>
</dbReference>
<evidence type="ECO:0000256" key="7">
    <source>
        <dbReference type="ARBA" id="ARBA00049442"/>
    </source>
</evidence>
<comment type="function">
    <text evidence="8">Involved in the biosynthesis of the chorismate, which leads to the biosynthesis of aromatic amino acids. Catalyzes the reversible NADPH linked reduction of 3-dehydroshikimate (DHSA) to yield shikimate (SA).</text>
</comment>
<dbReference type="EMBL" id="CP033361">
    <property type="protein sequence ID" value="QKC74869.1"/>
    <property type="molecule type" value="Genomic_DNA"/>
</dbReference>
<dbReference type="Gene3D" id="3.40.50.720">
    <property type="entry name" value="NAD(P)-binding Rossmann-like Domain"/>
    <property type="match status" value="1"/>
</dbReference>
<dbReference type="UniPathway" id="UPA00053">
    <property type="reaction ID" value="UER00087"/>
</dbReference>
<feature type="binding site" evidence="8">
    <location>
        <position position="219"/>
    </location>
    <ligand>
        <name>NADP(+)</name>
        <dbReference type="ChEBI" id="CHEBI:58349"/>
    </ligand>
</feature>
<name>A0A6M7UAY7_9HYPH</name>
<dbReference type="InterPro" id="IPR022893">
    <property type="entry name" value="Shikimate_DH_fam"/>
</dbReference>
<feature type="binding site" evidence="8">
    <location>
        <position position="65"/>
    </location>
    <ligand>
        <name>shikimate</name>
        <dbReference type="ChEBI" id="CHEBI:36208"/>
    </ligand>
</feature>
<evidence type="ECO:0000259" key="11">
    <source>
        <dbReference type="Pfam" id="PF18317"/>
    </source>
</evidence>
<dbReference type="NCBIfam" id="TIGR00507">
    <property type="entry name" value="aroE"/>
    <property type="match status" value="1"/>
</dbReference>
<dbReference type="Gene3D" id="3.40.50.10860">
    <property type="entry name" value="Leucine Dehydrogenase, chain A, domain 1"/>
    <property type="match status" value="1"/>
</dbReference>
<comment type="similarity">
    <text evidence="8">Belongs to the shikimate dehydrogenase family.</text>
</comment>
<feature type="binding site" evidence="8">
    <location>
        <position position="105"/>
    </location>
    <ligand>
        <name>shikimate</name>
        <dbReference type="ChEBI" id="CHEBI:36208"/>
    </ligand>
</feature>
<keyword evidence="4 8" id="KW-0521">NADP</keyword>
<dbReference type="PANTHER" id="PTHR21089">
    <property type="entry name" value="SHIKIMATE DEHYDROGENASE"/>
    <property type="match status" value="1"/>
</dbReference>
<comment type="pathway">
    <text evidence="1 8">Metabolic intermediate biosynthesis; chorismate biosynthesis; chorismate from D-erythrose 4-phosphate and phosphoenolpyruvate: step 4/7.</text>
</comment>
<protein>
    <recommendedName>
        <fullName evidence="2 8">Shikimate dehydrogenase (NADP(+))</fullName>
        <shortName evidence="8">SDH</shortName>
        <ecNumber evidence="2 8">1.1.1.25</ecNumber>
    </recommendedName>
</protein>
<feature type="binding site" evidence="8">
    <location>
        <position position="249"/>
    </location>
    <ligand>
        <name>shikimate</name>
        <dbReference type="ChEBI" id="CHEBI:36208"/>
    </ligand>
</feature>
<evidence type="ECO:0000256" key="8">
    <source>
        <dbReference type="HAMAP-Rule" id="MF_00222"/>
    </source>
</evidence>
<feature type="domain" description="Shikimate dehydrogenase substrate binding N-terminal" evidence="10">
    <location>
        <begin position="10"/>
        <end position="92"/>
    </location>
</feature>
<dbReference type="KEGG" id="merd:EB233_04360"/>
<feature type="binding site" evidence="8">
    <location>
        <begin position="130"/>
        <end position="134"/>
    </location>
    <ligand>
        <name>NADP(+)</name>
        <dbReference type="ChEBI" id="CHEBI:58349"/>
    </ligand>
</feature>
<keyword evidence="5 8" id="KW-0560">Oxidoreductase</keyword>
<organism evidence="12 13">
    <name type="scientific">Mesorhizobium erdmanii</name>
    <dbReference type="NCBI Taxonomy" id="1777866"/>
    <lineage>
        <taxon>Bacteria</taxon>
        <taxon>Pseudomonadati</taxon>
        <taxon>Pseudomonadota</taxon>
        <taxon>Alphaproteobacteria</taxon>
        <taxon>Hyphomicrobiales</taxon>
        <taxon>Phyllobacteriaceae</taxon>
        <taxon>Mesorhizobium</taxon>
    </lineage>
</organism>
<dbReference type="GO" id="GO:0019632">
    <property type="term" value="P:shikimate metabolic process"/>
    <property type="evidence" value="ECO:0007669"/>
    <property type="project" value="InterPro"/>
</dbReference>
<proteinExistence type="inferred from homology"/>
<dbReference type="InterPro" id="IPR011342">
    <property type="entry name" value="Shikimate_DH"/>
</dbReference>
<evidence type="ECO:0000256" key="2">
    <source>
        <dbReference type="ARBA" id="ARBA00012962"/>
    </source>
</evidence>
<sequence>MAEATRKAFVIGHPIKHSRSPKIHGHWLARHGIDGSYEAIDVAPQDFAEFIATLQANGFCGGNVTIPHKEAAFALAHRRDQAAEEIGAVNTLWFEDGVLWGGNTDGHGFAANLDDYAPGWAETGPAVVLGAGGASRAVIQALKKRGFSDIRIVNRTLARAQELRDRFGAGVSAHGTAATSELLADAGLLVNTTALGMVGNEGLAADPTLLPDHAIVTDLVYVPLETPLLAAARARGLKAVDGLGMLLNQAVPGFEHWFGVRPQVTPELRAIIVADLVPQSSVAKP</sequence>
<dbReference type="InterPro" id="IPR041121">
    <property type="entry name" value="SDH_C"/>
</dbReference>
<dbReference type="InterPro" id="IPR013708">
    <property type="entry name" value="Shikimate_DH-bd_N"/>
</dbReference>
<dbReference type="RefSeq" id="WP_064990915.1">
    <property type="nucleotide sequence ID" value="NZ_CP033361.1"/>
</dbReference>
<evidence type="ECO:0000256" key="3">
    <source>
        <dbReference type="ARBA" id="ARBA00022605"/>
    </source>
</evidence>
<dbReference type="SUPFAM" id="SSF51735">
    <property type="entry name" value="NAD(P)-binding Rossmann-fold domains"/>
    <property type="match status" value="1"/>
</dbReference>
<dbReference type="NCBIfam" id="NF001312">
    <property type="entry name" value="PRK00258.1-4"/>
    <property type="match status" value="1"/>
</dbReference>
<comment type="catalytic activity">
    <reaction evidence="7 8">
        <text>shikimate + NADP(+) = 3-dehydroshikimate + NADPH + H(+)</text>
        <dbReference type="Rhea" id="RHEA:17737"/>
        <dbReference type="ChEBI" id="CHEBI:15378"/>
        <dbReference type="ChEBI" id="CHEBI:16630"/>
        <dbReference type="ChEBI" id="CHEBI:36208"/>
        <dbReference type="ChEBI" id="CHEBI:57783"/>
        <dbReference type="ChEBI" id="CHEBI:58349"/>
        <dbReference type="EC" id="1.1.1.25"/>
    </reaction>
</comment>
<dbReference type="EC" id="1.1.1.25" evidence="2 8"/>